<dbReference type="Proteomes" id="UP000316921">
    <property type="component" value="Chromosome"/>
</dbReference>
<evidence type="ECO:0000256" key="6">
    <source>
        <dbReference type="ARBA" id="ARBA00022840"/>
    </source>
</evidence>
<evidence type="ECO:0000259" key="13">
    <source>
        <dbReference type="PROSITE" id="PS51194"/>
    </source>
</evidence>
<organism evidence="15 16">
    <name type="scientific">Engelhardtia mirabilis</name>
    <dbReference type="NCBI Taxonomy" id="2528011"/>
    <lineage>
        <taxon>Bacteria</taxon>
        <taxon>Pseudomonadati</taxon>
        <taxon>Planctomycetota</taxon>
        <taxon>Planctomycetia</taxon>
        <taxon>Planctomycetia incertae sedis</taxon>
        <taxon>Engelhardtia</taxon>
    </lineage>
</organism>
<dbReference type="InterPro" id="IPR001650">
    <property type="entry name" value="Helicase_C-like"/>
</dbReference>
<evidence type="ECO:0000256" key="11">
    <source>
        <dbReference type="SAM" id="MobiDB-lite"/>
    </source>
</evidence>
<feature type="compositionally biased region" description="Gly residues" evidence="11">
    <location>
        <begin position="480"/>
        <end position="491"/>
    </location>
</feature>
<evidence type="ECO:0000256" key="3">
    <source>
        <dbReference type="ARBA" id="ARBA00022741"/>
    </source>
</evidence>
<evidence type="ECO:0000256" key="5">
    <source>
        <dbReference type="ARBA" id="ARBA00022806"/>
    </source>
</evidence>
<keyword evidence="2" id="KW-0963">Cytoplasm</keyword>
<evidence type="ECO:0000256" key="4">
    <source>
        <dbReference type="ARBA" id="ARBA00022801"/>
    </source>
</evidence>
<dbReference type="PROSITE" id="PS51195">
    <property type="entry name" value="Q_MOTIF"/>
    <property type="match status" value="1"/>
</dbReference>
<evidence type="ECO:0000256" key="1">
    <source>
        <dbReference type="ARBA" id="ARBA00012552"/>
    </source>
</evidence>
<dbReference type="Pfam" id="PF00270">
    <property type="entry name" value="DEAD"/>
    <property type="match status" value="1"/>
</dbReference>
<keyword evidence="4 15" id="KW-0378">Hydrolase</keyword>
<feature type="domain" description="Helicase ATP-binding" evidence="12">
    <location>
        <begin position="114"/>
        <end position="285"/>
    </location>
</feature>
<feature type="compositionally biased region" description="Polar residues" evidence="11">
    <location>
        <begin position="41"/>
        <end position="52"/>
    </location>
</feature>
<evidence type="ECO:0000259" key="14">
    <source>
        <dbReference type="PROSITE" id="PS51195"/>
    </source>
</evidence>
<feature type="domain" description="Helicase C-terminal" evidence="13">
    <location>
        <begin position="310"/>
        <end position="455"/>
    </location>
</feature>
<reference evidence="15 16" key="1">
    <citation type="submission" date="2019-02" db="EMBL/GenBank/DDBJ databases">
        <title>Deep-cultivation of Planctomycetes and their phenomic and genomic characterization uncovers novel biology.</title>
        <authorList>
            <person name="Wiegand S."/>
            <person name="Jogler M."/>
            <person name="Boedeker C."/>
            <person name="Pinto D."/>
            <person name="Vollmers J."/>
            <person name="Rivas-Marin E."/>
            <person name="Kohn T."/>
            <person name="Peeters S.H."/>
            <person name="Heuer A."/>
            <person name="Rast P."/>
            <person name="Oberbeckmann S."/>
            <person name="Bunk B."/>
            <person name="Jeske O."/>
            <person name="Meyerdierks A."/>
            <person name="Storesund J.E."/>
            <person name="Kallscheuer N."/>
            <person name="Luecker S."/>
            <person name="Lage O.M."/>
            <person name="Pohl T."/>
            <person name="Merkel B.J."/>
            <person name="Hornburger P."/>
            <person name="Mueller R.-W."/>
            <person name="Bruemmer F."/>
            <person name="Labrenz M."/>
            <person name="Spormann A.M."/>
            <person name="Op den Camp H."/>
            <person name="Overmann J."/>
            <person name="Amann R."/>
            <person name="Jetten M.S.M."/>
            <person name="Mascher T."/>
            <person name="Medema M.H."/>
            <person name="Devos D.P."/>
            <person name="Kaster A.-K."/>
            <person name="Ovreas L."/>
            <person name="Rohde M."/>
            <person name="Galperin M.Y."/>
            <person name="Jogler C."/>
        </authorList>
    </citation>
    <scope>NUCLEOTIDE SEQUENCE [LARGE SCALE GENOMIC DNA]</scope>
    <source>
        <strain evidence="15 16">Pla133</strain>
    </source>
</reference>
<evidence type="ECO:0000256" key="8">
    <source>
        <dbReference type="ARBA" id="ARBA00047984"/>
    </source>
</evidence>
<name>A0A518BKI8_9BACT</name>
<dbReference type="KEGG" id="pbap:Pla133_25730"/>
<evidence type="ECO:0000256" key="7">
    <source>
        <dbReference type="ARBA" id="ARBA00038437"/>
    </source>
</evidence>
<evidence type="ECO:0000259" key="12">
    <source>
        <dbReference type="PROSITE" id="PS51192"/>
    </source>
</evidence>
<dbReference type="InterPro" id="IPR014001">
    <property type="entry name" value="Helicase_ATP-bd"/>
</dbReference>
<dbReference type="GO" id="GO:0042255">
    <property type="term" value="P:ribosome assembly"/>
    <property type="evidence" value="ECO:0007669"/>
    <property type="project" value="UniProtKB-ARBA"/>
</dbReference>
<evidence type="ECO:0000256" key="2">
    <source>
        <dbReference type="ARBA" id="ARBA00022490"/>
    </source>
</evidence>
<dbReference type="PANTHER" id="PTHR47959:SF13">
    <property type="entry name" value="ATP-DEPENDENT RNA HELICASE RHLE"/>
    <property type="match status" value="1"/>
</dbReference>
<feature type="region of interest" description="Disordered" evidence="11">
    <location>
        <begin position="453"/>
        <end position="568"/>
    </location>
</feature>
<accession>A0A518BKI8</accession>
<dbReference type="InterPro" id="IPR044742">
    <property type="entry name" value="DEAD/DEAH_RhlB"/>
</dbReference>
<dbReference type="SMART" id="SM00487">
    <property type="entry name" value="DEXDc"/>
    <property type="match status" value="1"/>
</dbReference>
<gene>
    <name evidence="15" type="primary">rhlE</name>
    <name evidence="15" type="ORF">Pla133_25730</name>
</gene>
<dbReference type="Gene3D" id="3.40.50.300">
    <property type="entry name" value="P-loop containing nucleotide triphosphate hydrolases"/>
    <property type="match status" value="2"/>
</dbReference>
<comment type="similarity">
    <text evidence="7">Belongs to the DEAD box helicase family.</text>
</comment>
<evidence type="ECO:0000313" key="16">
    <source>
        <dbReference type="Proteomes" id="UP000316921"/>
    </source>
</evidence>
<dbReference type="PROSITE" id="PS51194">
    <property type="entry name" value="HELICASE_CTER"/>
    <property type="match status" value="1"/>
</dbReference>
<protein>
    <recommendedName>
        <fullName evidence="9">DEAD-box ATP-dependent RNA helicase RhpA</fullName>
        <ecNumber evidence="1">3.6.4.13</ecNumber>
    </recommendedName>
</protein>
<dbReference type="PANTHER" id="PTHR47959">
    <property type="entry name" value="ATP-DEPENDENT RNA HELICASE RHLE-RELATED"/>
    <property type="match status" value="1"/>
</dbReference>
<dbReference type="EC" id="3.6.4.13" evidence="1"/>
<feature type="compositionally biased region" description="Low complexity" evidence="11">
    <location>
        <begin position="492"/>
        <end position="506"/>
    </location>
</feature>
<dbReference type="GO" id="GO:0005524">
    <property type="term" value="F:ATP binding"/>
    <property type="evidence" value="ECO:0007669"/>
    <property type="project" value="UniProtKB-KW"/>
</dbReference>
<dbReference type="InterPro" id="IPR027417">
    <property type="entry name" value="P-loop_NTPase"/>
</dbReference>
<keyword evidence="6" id="KW-0067">ATP-binding</keyword>
<feature type="short sequence motif" description="Q motif" evidence="10">
    <location>
        <begin position="83"/>
        <end position="111"/>
    </location>
</feature>
<dbReference type="InterPro" id="IPR014014">
    <property type="entry name" value="RNA_helicase_DEAD_Q_motif"/>
</dbReference>
<keyword evidence="16" id="KW-1185">Reference proteome</keyword>
<dbReference type="AlphaFoldDB" id="A0A518BKI8"/>
<keyword evidence="5 15" id="KW-0347">Helicase</keyword>
<keyword evidence="3" id="KW-0547">Nucleotide-binding</keyword>
<feature type="region of interest" description="Disordered" evidence="11">
    <location>
        <begin position="1"/>
        <end position="87"/>
    </location>
</feature>
<comment type="catalytic activity">
    <reaction evidence="8">
        <text>ATP + H2O = ADP + phosphate + H(+)</text>
        <dbReference type="Rhea" id="RHEA:13065"/>
        <dbReference type="ChEBI" id="CHEBI:15377"/>
        <dbReference type="ChEBI" id="CHEBI:15378"/>
        <dbReference type="ChEBI" id="CHEBI:30616"/>
        <dbReference type="ChEBI" id="CHEBI:43474"/>
        <dbReference type="ChEBI" id="CHEBI:456216"/>
        <dbReference type="EC" id="3.6.4.13"/>
    </reaction>
</comment>
<evidence type="ECO:0000313" key="15">
    <source>
        <dbReference type="EMBL" id="QDU67489.1"/>
    </source>
</evidence>
<sequence>MAASAALSGRRRTTGPPTGPRRAPFRSLPSLLWGADPGRSPANSAATHSETVISRRTSSARPATTRGPAAPDQPAAPEGRPAASFDSLDLSPELSKAVTAAGFTELRPIQAHALPHALAGRDVLGLAQTGTGKTAAFALPILQRLLGRRANAPRALVVAPTRELAAQVQAEIALLAKFTPLTSMSIFGGVPIPRQVRALRSNPDIVVACPGRLLDLMGQGAIKLNCVEVLVLDEADHMFDMGFLPDVRRILKALPERRQNLLFSATMPREIRKLADTVLFKPAVVELANARPAETIAHSIYQMTEGDKVGATEALLEGDDFRSAIVFLRTKRRAKKLAERLDARGHRAVAMQGNMSQPQRERALRGFRDGTFDVLVATDIAARGLDIAGVSHVINFDVPNTPDAYTHRIGRTGRSEQTGQAFTFVTAEDHDQVRQIEKRLGAPIDKRKLSELGHIEKATLKGATGRGRSSDDGGSSRGSSGRGGPGRGGPSRGAAPRGRSTRAAGPSAPPARAPARKVSSTAKVSNAPAAASRGGPAFGVGVHESSGGGQRRQDGGGGQRPPRRRRGA</sequence>
<evidence type="ECO:0000256" key="10">
    <source>
        <dbReference type="PROSITE-ProRule" id="PRU00552"/>
    </source>
</evidence>
<dbReference type="CDD" id="cd18787">
    <property type="entry name" value="SF2_C_DEAD"/>
    <property type="match status" value="1"/>
</dbReference>
<dbReference type="SUPFAM" id="SSF52540">
    <property type="entry name" value="P-loop containing nucleoside triphosphate hydrolases"/>
    <property type="match status" value="1"/>
</dbReference>
<feature type="compositionally biased region" description="Low complexity" evidence="11">
    <location>
        <begin position="54"/>
        <end position="70"/>
    </location>
</feature>
<dbReference type="GO" id="GO:0005829">
    <property type="term" value="C:cytosol"/>
    <property type="evidence" value="ECO:0007669"/>
    <property type="project" value="TreeGrafter"/>
</dbReference>
<dbReference type="InterPro" id="IPR011545">
    <property type="entry name" value="DEAD/DEAH_box_helicase_dom"/>
</dbReference>
<feature type="domain" description="DEAD-box RNA helicase Q" evidence="14">
    <location>
        <begin position="83"/>
        <end position="111"/>
    </location>
</feature>
<dbReference type="Pfam" id="PF00271">
    <property type="entry name" value="Helicase_C"/>
    <property type="match status" value="1"/>
</dbReference>
<proteinExistence type="inferred from homology"/>
<dbReference type="EMBL" id="CP036287">
    <property type="protein sequence ID" value="QDU67489.1"/>
    <property type="molecule type" value="Genomic_DNA"/>
</dbReference>
<dbReference type="GO" id="GO:0009266">
    <property type="term" value="P:response to temperature stimulus"/>
    <property type="evidence" value="ECO:0007669"/>
    <property type="project" value="UniProtKB-ARBA"/>
</dbReference>
<evidence type="ECO:0000256" key="9">
    <source>
        <dbReference type="ARBA" id="ARBA00074363"/>
    </source>
</evidence>
<dbReference type="FunFam" id="3.40.50.300:FF:000108">
    <property type="entry name" value="ATP-dependent RNA helicase RhlE"/>
    <property type="match status" value="1"/>
</dbReference>
<dbReference type="GO" id="GO:0003676">
    <property type="term" value="F:nucleic acid binding"/>
    <property type="evidence" value="ECO:0007669"/>
    <property type="project" value="InterPro"/>
</dbReference>
<dbReference type="GO" id="GO:0003724">
    <property type="term" value="F:RNA helicase activity"/>
    <property type="evidence" value="ECO:0007669"/>
    <property type="project" value="UniProtKB-EC"/>
</dbReference>
<dbReference type="SMART" id="SM00490">
    <property type="entry name" value="HELICc"/>
    <property type="match status" value="1"/>
</dbReference>
<feature type="compositionally biased region" description="Gly residues" evidence="11">
    <location>
        <begin position="546"/>
        <end position="559"/>
    </location>
</feature>
<dbReference type="InterPro" id="IPR050079">
    <property type="entry name" value="DEAD_box_RNA_helicase"/>
</dbReference>
<dbReference type="CDD" id="cd00268">
    <property type="entry name" value="DEADc"/>
    <property type="match status" value="1"/>
</dbReference>
<dbReference type="GO" id="GO:0016887">
    <property type="term" value="F:ATP hydrolysis activity"/>
    <property type="evidence" value="ECO:0007669"/>
    <property type="project" value="RHEA"/>
</dbReference>
<dbReference type="PROSITE" id="PS51192">
    <property type="entry name" value="HELICASE_ATP_BIND_1"/>
    <property type="match status" value="1"/>
</dbReference>